<evidence type="ECO:0000256" key="3">
    <source>
        <dbReference type="ARBA" id="ARBA00022692"/>
    </source>
</evidence>
<dbReference type="GO" id="GO:0046839">
    <property type="term" value="P:phospholipid dephosphorylation"/>
    <property type="evidence" value="ECO:0007669"/>
    <property type="project" value="TreeGrafter"/>
</dbReference>
<evidence type="ECO:0000256" key="2">
    <source>
        <dbReference type="ARBA" id="ARBA00008816"/>
    </source>
</evidence>
<evidence type="ECO:0000313" key="9">
    <source>
        <dbReference type="Proteomes" id="UP000230066"/>
    </source>
</evidence>
<comment type="caution">
    <text evidence="8">The sequence shown here is derived from an EMBL/GenBank/DDBJ whole genome shotgun (WGS) entry which is preliminary data.</text>
</comment>
<keyword evidence="9" id="KW-1185">Reference proteome</keyword>
<evidence type="ECO:0000256" key="4">
    <source>
        <dbReference type="ARBA" id="ARBA00022989"/>
    </source>
</evidence>
<dbReference type="InterPro" id="IPR043216">
    <property type="entry name" value="PAP-like"/>
</dbReference>
<evidence type="ECO:0000256" key="5">
    <source>
        <dbReference type="ARBA" id="ARBA00023136"/>
    </source>
</evidence>
<evidence type="ECO:0000313" key="8">
    <source>
        <dbReference type="EMBL" id="THD22547.1"/>
    </source>
</evidence>
<organism evidence="8 9">
    <name type="scientific">Fasciola hepatica</name>
    <name type="common">Liver fluke</name>
    <dbReference type="NCBI Taxonomy" id="6192"/>
    <lineage>
        <taxon>Eukaryota</taxon>
        <taxon>Metazoa</taxon>
        <taxon>Spiralia</taxon>
        <taxon>Lophotrochozoa</taxon>
        <taxon>Platyhelminthes</taxon>
        <taxon>Trematoda</taxon>
        <taxon>Digenea</taxon>
        <taxon>Plagiorchiida</taxon>
        <taxon>Echinostomata</taxon>
        <taxon>Echinostomatoidea</taxon>
        <taxon>Fasciolidae</taxon>
        <taxon>Fasciola</taxon>
    </lineage>
</organism>
<keyword evidence="4 6" id="KW-1133">Transmembrane helix</keyword>
<comment type="subcellular location">
    <subcellularLocation>
        <location evidence="1">Membrane</location>
        <topology evidence="1">Multi-pass membrane protein</topology>
    </subcellularLocation>
</comment>
<dbReference type="Proteomes" id="UP000230066">
    <property type="component" value="Unassembled WGS sequence"/>
</dbReference>
<dbReference type="PANTHER" id="PTHR10165:SF103">
    <property type="entry name" value="PHOSPHOLIPID PHOSPHATASE HOMOLOG 1.2 HOMOLOG"/>
    <property type="match status" value="1"/>
</dbReference>
<proteinExistence type="inferred from homology"/>
<dbReference type="InterPro" id="IPR000326">
    <property type="entry name" value="PAP2/HPO"/>
</dbReference>
<dbReference type="GO" id="GO:0005886">
    <property type="term" value="C:plasma membrane"/>
    <property type="evidence" value="ECO:0007669"/>
    <property type="project" value="TreeGrafter"/>
</dbReference>
<gene>
    <name evidence="8" type="ORF">D915_006692</name>
</gene>
<dbReference type="SMART" id="SM00014">
    <property type="entry name" value="acidPPc"/>
    <property type="match status" value="1"/>
</dbReference>
<dbReference type="PANTHER" id="PTHR10165">
    <property type="entry name" value="LIPID PHOSPHATE PHOSPHATASE"/>
    <property type="match status" value="1"/>
</dbReference>
<reference evidence="8" key="1">
    <citation type="submission" date="2019-03" db="EMBL/GenBank/DDBJ databases">
        <title>Improved annotation for the trematode Fasciola hepatica.</title>
        <authorList>
            <person name="Choi Y.-J."/>
            <person name="Martin J."/>
            <person name="Mitreva M."/>
        </authorList>
    </citation>
    <scope>NUCLEOTIDE SEQUENCE [LARGE SCALE GENOMIC DNA]</scope>
</reference>
<feature type="transmembrane region" description="Helical" evidence="6">
    <location>
        <begin position="113"/>
        <end position="137"/>
    </location>
</feature>
<accession>A0A4E0RPM7</accession>
<dbReference type="Pfam" id="PF01569">
    <property type="entry name" value="PAP2"/>
    <property type="match status" value="1"/>
</dbReference>
<dbReference type="CDD" id="cd03384">
    <property type="entry name" value="PAP2_wunen"/>
    <property type="match status" value="1"/>
</dbReference>
<feature type="transmembrane region" description="Helical" evidence="6">
    <location>
        <begin position="28"/>
        <end position="51"/>
    </location>
</feature>
<dbReference type="InterPro" id="IPR036938">
    <property type="entry name" value="PAP2/HPO_sf"/>
</dbReference>
<name>A0A4E0RPM7_FASHE</name>
<evidence type="ECO:0000259" key="7">
    <source>
        <dbReference type="SMART" id="SM00014"/>
    </source>
</evidence>
<comment type="similarity">
    <text evidence="2">Belongs to the PA-phosphatase related phosphoesterase family.</text>
</comment>
<sequence>MVQNKLARSIGRQYYPSSHRHRKMKKTLFVGLRILSDLLCFAAVFTAMGILQNIEPYRKGYFANDESIRYPFHSSTVPSLVLYAVSSVITVVVIVVVEVIIARDYLSTKRRGIPLVLYAIYDHLIVSFFGYFLTIAITDVGKVAVGRLRPNFVDVCQPTPTQTTQLGYIFPYTCAKGTTSTQRDILKSFPSGHSSTAMYSAVFLCIYFQLRWPRLGVPAVRVGLQAICVSLGLAVCLSRIVDNKHHWSDVLSGGTLGTTVAITVPFFVPQFYFSEPSEDEEVEPEFDTDLPMYDRNCVGHLEFGRPSARVCVHANANGFARTVHLTERPTHIIKCFPCSPFATTFDQAVTSLAY</sequence>
<dbReference type="GO" id="GO:0006644">
    <property type="term" value="P:phospholipid metabolic process"/>
    <property type="evidence" value="ECO:0007669"/>
    <property type="project" value="InterPro"/>
</dbReference>
<dbReference type="EMBL" id="JXXN02002681">
    <property type="protein sequence ID" value="THD22547.1"/>
    <property type="molecule type" value="Genomic_DNA"/>
</dbReference>
<protein>
    <submittedName>
        <fullName evidence="8">Lipid phosphate phosphatase</fullName>
    </submittedName>
</protein>
<evidence type="ECO:0000256" key="6">
    <source>
        <dbReference type="SAM" id="Phobius"/>
    </source>
</evidence>
<evidence type="ECO:0000256" key="1">
    <source>
        <dbReference type="ARBA" id="ARBA00004141"/>
    </source>
</evidence>
<keyword evidence="5 6" id="KW-0472">Membrane</keyword>
<dbReference type="GO" id="GO:0008195">
    <property type="term" value="F:phosphatidate phosphatase activity"/>
    <property type="evidence" value="ECO:0007669"/>
    <property type="project" value="TreeGrafter"/>
</dbReference>
<dbReference type="GO" id="GO:0007165">
    <property type="term" value="P:signal transduction"/>
    <property type="evidence" value="ECO:0007669"/>
    <property type="project" value="TreeGrafter"/>
</dbReference>
<keyword evidence="3 6" id="KW-0812">Transmembrane</keyword>
<dbReference type="Gene3D" id="1.20.144.10">
    <property type="entry name" value="Phosphatidic acid phosphatase type 2/haloperoxidase"/>
    <property type="match status" value="1"/>
</dbReference>
<feature type="transmembrane region" description="Helical" evidence="6">
    <location>
        <begin position="80"/>
        <end position="101"/>
    </location>
</feature>
<dbReference type="AlphaFoldDB" id="A0A4E0RPM7"/>
<feature type="domain" description="Phosphatidic acid phosphatase type 2/haloperoxidase" evidence="7">
    <location>
        <begin position="124"/>
        <end position="265"/>
    </location>
</feature>
<dbReference type="SUPFAM" id="SSF48317">
    <property type="entry name" value="Acid phosphatase/Vanadium-dependent haloperoxidase"/>
    <property type="match status" value="1"/>
</dbReference>